<keyword evidence="2" id="KW-1185">Reference proteome</keyword>
<sequence>MPFYNLIPSSNLNFTAFLKPSLFKFIFTHPKNISVSANSGEYCKRKACFQGSSPCNSFVLLLVCVEALSTISNIVRLT</sequence>
<comment type="caution">
    <text evidence="1">The sequence shown here is derived from an EMBL/GenBank/DDBJ whole genome shotgun (WGS) entry which is preliminary data.</text>
</comment>
<evidence type="ECO:0000313" key="1">
    <source>
        <dbReference type="EMBL" id="CAI2368567.1"/>
    </source>
</evidence>
<gene>
    <name evidence="1" type="ORF">ECRASSUSDP1_LOCUS9861</name>
</gene>
<dbReference type="AlphaFoldDB" id="A0AAD1UH73"/>
<name>A0AAD1UH73_EUPCR</name>
<dbReference type="EMBL" id="CAMPGE010009701">
    <property type="protein sequence ID" value="CAI2368567.1"/>
    <property type="molecule type" value="Genomic_DNA"/>
</dbReference>
<reference evidence="1" key="1">
    <citation type="submission" date="2023-07" db="EMBL/GenBank/DDBJ databases">
        <authorList>
            <consortium name="AG Swart"/>
            <person name="Singh M."/>
            <person name="Singh A."/>
            <person name="Seah K."/>
            <person name="Emmerich C."/>
        </authorList>
    </citation>
    <scope>NUCLEOTIDE SEQUENCE</scope>
    <source>
        <strain evidence="1">DP1</strain>
    </source>
</reference>
<organism evidence="1 2">
    <name type="scientific">Euplotes crassus</name>
    <dbReference type="NCBI Taxonomy" id="5936"/>
    <lineage>
        <taxon>Eukaryota</taxon>
        <taxon>Sar</taxon>
        <taxon>Alveolata</taxon>
        <taxon>Ciliophora</taxon>
        <taxon>Intramacronucleata</taxon>
        <taxon>Spirotrichea</taxon>
        <taxon>Hypotrichia</taxon>
        <taxon>Euplotida</taxon>
        <taxon>Euplotidae</taxon>
        <taxon>Moneuplotes</taxon>
    </lineage>
</organism>
<evidence type="ECO:0000313" key="2">
    <source>
        <dbReference type="Proteomes" id="UP001295684"/>
    </source>
</evidence>
<accession>A0AAD1UH73</accession>
<proteinExistence type="predicted"/>
<dbReference type="Proteomes" id="UP001295684">
    <property type="component" value="Unassembled WGS sequence"/>
</dbReference>
<protein>
    <submittedName>
        <fullName evidence="1">Uncharacterized protein</fullName>
    </submittedName>
</protein>